<reference evidence="1 2" key="1">
    <citation type="journal article" date="2013" name="Stand. Genomic Sci.">
        <title>Genomic Encyclopedia of Type Strains, Phase I: The one thousand microbial genomes (KMG-I) project.</title>
        <authorList>
            <person name="Kyrpides N.C."/>
            <person name="Woyke T."/>
            <person name="Eisen J.A."/>
            <person name="Garrity G."/>
            <person name="Lilburn T.G."/>
            <person name="Beck B.J."/>
            <person name="Whitman W.B."/>
            <person name="Hugenholtz P."/>
            <person name="Klenk H.P."/>
        </authorList>
    </citation>
    <scope>NUCLEOTIDE SEQUENCE [LARGE SCALE GENOMIC DNA]</scope>
    <source>
        <strain evidence="1 2">DSM 45044</strain>
    </source>
</reference>
<gene>
    <name evidence="1" type="ORF">LX16_4212</name>
</gene>
<evidence type="ECO:0000313" key="2">
    <source>
        <dbReference type="Proteomes" id="UP000321617"/>
    </source>
</evidence>
<name>A0A562UZ11_9ACTN</name>
<dbReference type="RefSeq" id="WP_147141803.1">
    <property type="nucleotide sequence ID" value="NZ_BAABIJ010000003.1"/>
</dbReference>
<protein>
    <submittedName>
        <fullName evidence="1">Uncharacterized protein</fullName>
    </submittedName>
</protein>
<dbReference type="OrthoDB" id="5194430at2"/>
<accession>A0A562UZ11</accession>
<evidence type="ECO:0000313" key="1">
    <source>
        <dbReference type="EMBL" id="TWJ10788.1"/>
    </source>
</evidence>
<dbReference type="AlphaFoldDB" id="A0A562UZ11"/>
<comment type="caution">
    <text evidence="1">The sequence shown here is derived from an EMBL/GenBank/DDBJ whole genome shotgun (WGS) entry which is preliminary data.</text>
</comment>
<dbReference type="EMBL" id="VLLL01000007">
    <property type="protein sequence ID" value="TWJ10788.1"/>
    <property type="molecule type" value="Genomic_DNA"/>
</dbReference>
<sequence>MTTNDDLRAIAREVFMAACHAREVERIREYGDTDSMMWPEEDVEGNYRSILVEFEKFTTPDLGGFADIATHLESAITTVSLGDAALLKDSLLGLDGWQGTAKRAFDENYVARWDDYRDIHATLIESLRSAVTVHTELYDRMRDKAFQIGETAKAALEGIDSWPLWLSAKEGAEITVKVAGLVTSALTSVGGKLGTVMIGVVTADTALAGTNAAVTVEGQWVREILDSMHQALVGLDIEISYEEEKIRRTLADNVFEIEERLALIVPPEPELAAVDPNAPGDDLAPTT</sequence>
<proteinExistence type="predicted"/>
<dbReference type="Proteomes" id="UP000321617">
    <property type="component" value="Unassembled WGS sequence"/>
</dbReference>
<organism evidence="1 2">
    <name type="scientific">Stackebrandtia albiflava</name>
    <dbReference type="NCBI Taxonomy" id="406432"/>
    <lineage>
        <taxon>Bacteria</taxon>
        <taxon>Bacillati</taxon>
        <taxon>Actinomycetota</taxon>
        <taxon>Actinomycetes</taxon>
        <taxon>Glycomycetales</taxon>
        <taxon>Glycomycetaceae</taxon>
        <taxon>Stackebrandtia</taxon>
    </lineage>
</organism>
<keyword evidence="2" id="KW-1185">Reference proteome</keyword>